<dbReference type="Proteomes" id="UP000695562">
    <property type="component" value="Unassembled WGS sequence"/>
</dbReference>
<evidence type="ECO:0000256" key="1">
    <source>
        <dbReference type="SAM" id="SignalP"/>
    </source>
</evidence>
<gene>
    <name evidence="3" type="ORF">CYY_006657</name>
</gene>
<dbReference type="EMBL" id="AJWJ01000317">
    <property type="protein sequence ID" value="KAF2072023.1"/>
    <property type="molecule type" value="Genomic_DNA"/>
</dbReference>
<dbReference type="AlphaFoldDB" id="A0A8J4PR08"/>
<feature type="signal peptide" evidence="1">
    <location>
        <begin position="1"/>
        <end position="19"/>
    </location>
</feature>
<dbReference type="GO" id="GO:0030198">
    <property type="term" value="P:extracellular matrix organization"/>
    <property type="evidence" value="ECO:0007669"/>
    <property type="project" value="TreeGrafter"/>
</dbReference>
<dbReference type="PANTHER" id="PTHR33239">
    <property type="entry name" value="CELLULOSE-BINDING DOMAIN-CONTAINING PROTEIN-RELATED"/>
    <property type="match status" value="1"/>
</dbReference>
<comment type="caution">
    <text evidence="3">The sequence shown here is derived from an EMBL/GenBank/DDBJ whole genome shotgun (WGS) entry which is preliminary data.</text>
</comment>
<dbReference type="PANTHER" id="PTHR33239:SF11">
    <property type="entry name" value="CARBOHYDRATE BINDING DOMAIN-CONTAINING PROTEIN-RELATED"/>
    <property type="match status" value="1"/>
</dbReference>
<evidence type="ECO:0000313" key="4">
    <source>
        <dbReference type="Proteomes" id="UP000695562"/>
    </source>
</evidence>
<reference evidence="3" key="1">
    <citation type="submission" date="2020-01" db="EMBL/GenBank/DDBJ databases">
        <title>Development of genomics and gene disruption for Polysphondylium violaceum indicates a role for the polyketide synthase stlB in stalk morphogenesis.</title>
        <authorList>
            <person name="Narita B."/>
            <person name="Kawabe Y."/>
            <person name="Kin K."/>
            <person name="Saito T."/>
            <person name="Gibbs R."/>
            <person name="Kuspa A."/>
            <person name="Muzny D."/>
            <person name="Queller D."/>
            <person name="Richards S."/>
            <person name="Strassman J."/>
            <person name="Sucgang R."/>
            <person name="Worley K."/>
            <person name="Schaap P."/>
        </authorList>
    </citation>
    <scope>NUCLEOTIDE SEQUENCE</scope>
    <source>
        <strain evidence="3">QSvi11</strain>
    </source>
</reference>
<proteinExistence type="predicted"/>
<sequence length="163" mass="18815">MRFHSRIFFMVVLLVVCLGIKKSWESNQADNCIQYPNICKAHETCVASGDEKYFACEPNKEKIQLRKHLIKSYEDGQNSKYYEYDITLINNSNNEIKELRLCVDDAALNLKDVKAIWDIDRFPNGDLILPMGKHISPGSLYKFGFVARSELSESKFRVKSIVI</sequence>
<name>A0A8J4PR08_9MYCE</name>
<dbReference type="OrthoDB" id="10517104at2759"/>
<dbReference type="GO" id="GO:0030246">
    <property type="term" value="F:carbohydrate binding"/>
    <property type="evidence" value="ECO:0007669"/>
    <property type="project" value="InterPro"/>
</dbReference>
<accession>A0A8J4PR08</accession>
<dbReference type="GO" id="GO:0031012">
    <property type="term" value="C:extracellular matrix"/>
    <property type="evidence" value="ECO:0007669"/>
    <property type="project" value="TreeGrafter"/>
</dbReference>
<keyword evidence="4" id="KW-1185">Reference proteome</keyword>
<feature type="chain" id="PRO_5035249473" description="Carbohydrate binding domain-containing protein" evidence="1">
    <location>
        <begin position="20"/>
        <end position="163"/>
    </location>
</feature>
<dbReference type="SMART" id="SM01063">
    <property type="entry name" value="CBM49"/>
    <property type="match status" value="1"/>
</dbReference>
<dbReference type="InterPro" id="IPR052879">
    <property type="entry name" value="Dd_Spore_Germination_Stalk"/>
</dbReference>
<dbReference type="InterPro" id="IPR019028">
    <property type="entry name" value="CBM_49"/>
</dbReference>
<evidence type="ECO:0000259" key="2">
    <source>
        <dbReference type="SMART" id="SM01063"/>
    </source>
</evidence>
<protein>
    <recommendedName>
        <fullName evidence="2">Carbohydrate binding domain-containing protein</fullName>
    </recommendedName>
</protein>
<feature type="domain" description="Carbohydrate binding" evidence="2">
    <location>
        <begin position="63"/>
        <end position="150"/>
    </location>
</feature>
<organism evidence="3 4">
    <name type="scientific">Polysphondylium violaceum</name>
    <dbReference type="NCBI Taxonomy" id="133409"/>
    <lineage>
        <taxon>Eukaryota</taxon>
        <taxon>Amoebozoa</taxon>
        <taxon>Evosea</taxon>
        <taxon>Eumycetozoa</taxon>
        <taxon>Dictyostelia</taxon>
        <taxon>Dictyosteliales</taxon>
        <taxon>Dictyosteliaceae</taxon>
        <taxon>Polysphondylium</taxon>
    </lineage>
</organism>
<dbReference type="Pfam" id="PF09478">
    <property type="entry name" value="CBM49"/>
    <property type="match status" value="1"/>
</dbReference>
<evidence type="ECO:0000313" key="3">
    <source>
        <dbReference type="EMBL" id="KAF2072023.1"/>
    </source>
</evidence>
<dbReference type="GO" id="GO:0005201">
    <property type="term" value="F:extracellular matrix structural constituent"/>
    <property type="evidence" value="ECO:0007669"/>
    <property type="project" value="TreeGrafter"/>
</dbReference>
<keyword evidence="1" id="KW-0732">Signal</keyword>